<sequence length="331" mass="34280">MRKYVHGLLLTLGLALTAQVLARVPVLSIVGPLVIAILLGMAWRAARGVTAGAVPGIDFSGRILLRTGLVLLGMRLHLGDVVQAGAGSVAIALADIVFGLLVVYGLCRWLGVEARIGMLTACGTAICGAAAVGAVGSQINARQEEVAVSTGIVALLGTGFTVVYTLVYPFLGLSSELYGLFSGATLHEIAHVLAAAAPAGSAALDVAVVAKLTRVALLVPVALLIGWWAARQERGEQQGEGWKKVTLPWFLFGFLAASGVHSLGIVPADWADRLVRLAYLLMAMAMAGLGLNADPGAFRRHGTRALTAGLAGSVLLSLFGYGLVRLLAYIQ</sequence>
<evidence type="ECO:0000256" key="1">
    <source>
        <dbReference type="ARBA" id="ARBA00004651"/>
    </source>
</evidence>
<dbReference type="PANTHER" id="PTHR30106">
    <property type="entry name" value="INNER MEMBRANE PROTEIN YEIH-RELATED"/>
    <property type="match status" value="1"/>
</dbReference>
<dbReference type="AlphaFoldDB" id="A0A9X3Z3V0"/>
<keyword evidence="9" id="KW-1185">Reference proteome</keyword>
<keyword evidence="5 7" id="KW-1133">Transmembrane helix</keyword>
<evidence type="ECO:0000313" key="8">
    <source>
        <dbReference type="EMBL" id="MDA5109217.1"/>
    </source>
</evidence>
<organism evidence="8 9">
    <name type="scientific">Brevibacillus thermoruber</name>
    <dbReference type="NCBI Taxonomy" id="33942"/>
    <lineage>
        <taxon>Bacteria</taxon>
        <taxon>Bacillati</taxon>
        <taxon>Bacillota</taxon>
        <taxon>Bacilli</taxon>
        <taxon>Bacillales</taxon>
        <taxon>Paenibacillaceae</taxon>
        <taxon>Brevibacillus</taxon>
    </lineage>
</organism>
<name>A0A9X3Z3V0_9BACL</name>
<reference evidence="8" key="1">
    <citation type="submission" date="2022-12" db="EMBL/GenBank/DDBJ databases">
        <title>Draft genome sequence of the thermophilic strain Brevibacillus thermoruber HT42, isolated from Los Humeros, Puebla, Mexico, with biotechnological potential.</title>
        <authorList>
            <person name="Lara Sanchez J."/>
            <person name="Solis Palacios R."/>
            <person name="Bustos Baena A.S."/>
            <person name="Ruz Baez A.E."/>
            <person name="Espinosa Luna G."/>
            <person name="Oliart Ros R.M."/>
        </authorList>
    </citation>
    <scope>NUCLEOTIDE SEQUENCE</scope>
    <source>
        <strain evidence="8">HT42</strain>
    </source>
</reference>
<gene>
    <name evidence="8" type="ORF">O3V59_12655</name>
</gene>
<keyword evidence="4 7" id="KW-0812">Transmembrane</keyword>
<evidence type="ECO:0000256" key="2">
    <source>
        <dbReference type="ARBA" id="ARBA00007977"/>
    </source>
</evidence>
<comment type="caution">
    <text evidence="8">The sequence shown here is derived from an EMBL/GenBank/DDBJ whole genome shotgun (WGS) entry which is preliminary data.</text>
</comment>
<dbReference type="InterPro" id="IPR018383">
    <property type="entry name" value="UPF0324_pro"/>
</dbReference>
<dbReference type="EMBL" id="JAPYYP010000014">
    <property type="protein sequence ID" value="MDA5109217.1"/>
    <property type="molecule type" value="Genomic_DNA"/>
</dbReference>
<proteinExistence type="inferred from homology"/>
<comment type="subcellular location">
    <subcellularLocation>
        <location evidence="1">Cell membrane</location>
        <topology evidence="1">Multi-pass membrane protein</topology>
    </subcellularLocation>
</comment>
<feature type="transmembrane region" description="Helical" evidence="7">
    <location>
        <begin position="147"/>
        <end position="171"/>
    </location>
</feature>
<dbReference type="RefSeq" id="WP_271140263.1">
    <property type="nucleotide sequence ID" value="NZ_JAPYYP010000014.1"/>
</dbReference>
<dbReference type="PANTHER" id="PTHR30106:SF2">
    <property type="entry name" value="UPF0324 INNER MEMBRANE PROTEIN YEIH"/>
    <property type="match status" value="1"/>
</dbReference>
<evidence type="ECO:0000256" key="5">
    <source>
        <dbReference type="ARBA" id="ARBA00022989"/>
    </source>
</evidence>
<feature type="transmembrane region" description="Helical" evidence="7">
    <location>
        <begin position="78"/>
        <end position="104"/>
    </location>
</feature>
<feature type="transmembrane region" description="Helical" evidence="7">
    <location>
        <begin position="305"/>
        <end position="330"/>
    </location>
</feature>
<feature type="transmembrane region" description="Helical" evidence="7">
    <location>
        <begin position="249"/>
        <end position="268"/>
    </location>
</feature>
<dbReference type="Pfam" id="PF03601">
    <property type="entry name" value="Cons_hypoth698"/>
    <property type="match status" value="1"/>
</dbReference>
<comment type="similarity">
    <text evidence="2">Belongs to the UPF0324 family.</text>
</comment>
<dbReference type="Proteomes" id="UP001151071">
    <property type="component" value="Unassembled WGS sequence"/>
</dbReference>
<protein>
    <submittedName>
        <fullName evidence="8">Sulfate exporter family transporter</fullName>
    </submittedName>
</protein>
<feature type="transmembrane region" description="Helical" evidence="7">
    <location>
        <begin position="274"/>
        <end position="293"/>
    </location>
</feature>
<evidence type="ECO:0000256" key="7">
    <source>
        <dbReference type="SAM" id="Phobius"/>
    </source>
</evidence>
<evidence type="ECO:0000256" key="3">
    <source>
        <dbReference type="ARBA" id="ARBA00022475"/>
    </source>
</evidence>
<feature type="transmembrane region" description="Helical" evidence="7">
    <location>
        <begin position="212"/>
        <end position="229"/>
    </location>
</feature>
<keyword evidence="3" id="KW-1003">Cell membrane</keyword>
<feature type="transmembrane region" description="Helical" evidence="7">
    <location>
        <begin position="116"/>
        <end position="135"/>
    </location>
</feature>
<evidence type="ECO:0000256" key="6">
    <source>
        <dbReference type="ARBA" id="ARBA00023136"/>
    </source>
</evidence>
<dbReference type="GO" id="GO:0005886">
    <property type="term" value="C:plasma membrane"/>
    <property type="evidence" value="ECO:0007669"/>
    <property type="project" value="UniProtKB-SubCell"/>
</dbReference>
<evidence type="ECO:0000256" key="4">
    <source>
        <dbReference type="ARBA" id="ARBA00022692"/>
    </source>
</evidence>
<accession>A0A9X3Z3V0</accession>
<keyword evidence="6 7" id="KW-0472">Membrane</keyword>
<evidence type="ECO:0000313" key="9">
    <source>
        <dbReference type="Proteomes" id="UP001151071"/>
    </source>
</evidence>